<reference evidence="1 2" key="1">
    <citation type="submission" date="2007-04" db="EMBL/GenBank/DDBJ databases">
        <title>Complete genome sequence of Burkholderia multivorans ATCC 17616.</title>
        <authorList>
            <person name="Ohtsubo Y."/>
            <person name="Yamashita A."/>
            <person name="Kurokawa K."/>
            <person name="Takami H."/>
            <person name="Yuhara S."/>
            <person name="Nishiyama E."/>
            <person name="Endo R."/>
            <person name="Miyazaki R."/>
            <person name="Ono A."/>
            <person name="Yano K."/>
            <person name="Ito M."/>
            <person name="Sota M."/>
            <person name="Yuji N."/>
            <person name="Hattori M."/>
            <person name="Tsuda M."/>
        </authorList>
    </citation>
    <scope>NUCLEOTIDE SEQUENCE [LARGE SCALE GENOMIC DNA]</scope>
    <source>
        <strain evidence="2">ATCC 17616 / 249</strain>
    </source>
</reference>
<accession>A0A0H3KRM2</accession>
<dbReference type="KEGG" id="bmj:BMULJ_05930"/>
<dbReference type="eggNOG" id="ENOG5032QX0">
    <property type="taxonomic scope" value="Bacteria"/>
</dbReference>
<gene>
    <name evidence="1" type="ordered locus">BMULJ_05930</name>
</gene>
<dbReference type="HOGENOM" id="CLU_1812557_0_0_4"/>
<keyword evidence="2" id="KW-1185">Reference proteome</keyword>
<evidence type="ECO:0000313" key="2">
    <source>
        <dbReference type="Proteomes" id="UP000008815"/>
    </source>
</evidence>
<evidence type="ECO:0000313" key="1">
    <source>
        <dbReference type="EMBL" id="BAG47734.1"/>
    </source>
</evidence>
<dbReference type="Proteomes" id="UP000008815">
    <property type="component" value="Chromosome 3"/>
</dbReference>
<proteinExistence type="predicted"/>
<dbReference type="EMBL" id="AP009387">
    <property type="protein sequence ID" value="BAG47734.1"/>
    <property type="molecule type" value="Genomic_DNA"/>
</dbReference>
<organism evidence="1 2">
    <name type="scientific">Burkholderia multivorans (strain ATCC 17616 / 249)</name>
    <dbReference type="NCBI Taxonomy" id="395019"/>
    <lineage>
        <taxon>Bacteria</taxon>
        <taxon>Pseudomonadati</taxon>
        <taxon>Pseudomonadota</taxon>
        <taxon>Betaproteobacteria</taxon>
        <taxon>Burkholderiales</taxon>
        <taxon>Burkholderiaceae</taxon>
        <taxon>Burkholderia</taxon>
        <taxon>Burkholderia cepacia complex</taxon>
    </lineage>
</organism>
<sequence>MEQQVAAWQLDIFGSASPILVTRPKPDPLPDPELWEPHVREKLAEAVVFFALDSRHSDNVPEALIDCAEMLHQRLCNRPVDKGDYYATLGWIMELWTGAIPYQVVCALGRVRPRAMQDAIRDIPLLNYDFNRLNRWCSGQLSLEAQWVA</sequence>
<dbReference type="KEGG" id="bmu:Bmul_5570"/>
<dbReference type="AlphaFoldDB" id="A0A0H3KRM2"/>
<name>A0A0H3KRM2_BURM1</name>
<dbReference type="RefSeq" id="WP_012217969.1">
    <property type="nucleotide sequence ID" value="NC_010087.1"/>
</dbReference>
<protein>
    <submittedName>
        <fullName evidence="1">Uncharacterized protein</fullName>
    </submittedName>
</protein>
<dbReference type="STRING" id="395019.BMULJ_05930"/>
<dbReference type="GeneID" id="93168653"/>